<reference evidence="1" key="1">
    <citation type="submission" date="2021-06" db="EMBL/GenBank/DDBJ databases">
        <authorList>
            <person name="Hodson N. C."/>
            <person name="Mongue J. A."/>
            <person name="Jaron S. K."/>
        </authorList>
    </citation>
    <scope>NUCLEOTIDE SEQUENCE</scope>
</reference>
<sequence>MFRSEFSSLIATSTGYSSSEKLRLLIEALADGTAKETIADLQINDGNWVIAWKRMTDRYDSP</sequence>
<dbReference type="AlphaFoldDB" id="A0A8J2L3E9"/>
<evidence type="ECO:0000313" key="1">
    <source>
        <dbReference type="EMBL" id="CAG7824695.1"/>
    </source>
</evidence>
<organism evidence="1 2">
    <name type="scientific">Allacma fusca</name>
    <dbReference type="NCBI Taxonomy" id="39272"/>
    <lineage>
        <taxon>Eukaryota</taxon>
        <taxon>Metazoa</taxon>
        <taxon>Ecdysozoa</taxon>
        <taxon>Arthropoda</taxon>
        <taxon>Hexapoda</taxon>
        <taxon>Collembola</taxon>
        <taxon>Symphypleona</taxon>
        <taxon>Sminthuridae</taxon>
        <taxon>Allacma</taxon>
    </lineage>
</organism>
<name>A0A8J2L3E9_9HEXA</name>
<dbReference type="EMBL" id="CAJVCH010533656">
    <property type="protein sequence ID" value="CAG7824695.1"/>
    <property type="molecule type" value="Genomic_DNA"/>
</dbReference>
<keyword evidence="2" id="KW-1185">Reference proteome</keyword>
<feature type="non-terminal residue" evidence="1">
    <location>
        <position position="62"/>
    </location>
</feature>
<accession>A0A8J2L3E9</accession>
<gene>
    <name evidence="1" type="ORF">AFUS01_LOCUS34839</name>
</gene>
<dbReference type="Pfam" id="PF03564">
    <property type="entry name" value="DUF1759"/>
    <property type="match status" value="1"/>
</dbReference>
<dbReference type="Proteomes" id="UP000708208">
    <property type="component" value="Unassembled WGS sequence"/>
</dbReference>
<evidence type="ECO:0000313" key="2">
    <source>
        <dbReference type="Proteomes" id="UP000708208"/>
    </source>
</evidence>
<protein>
    <submittedName>
        <fullName evidence="1">Uncharacterized protein</fullName>
    </submittedName>
</protein>
<proteinExistence type="predicted"/>
<dbReference type="InterPro" id="IPR005312">
    <property type="entry name" value="DUF1759"/>
</dbReference>
<comment type="caution">
    <text evidence="1">The sequence shown here is derived from an EMBL/GenBank/DDBJ whole genome shotgun (WGS) entry which is preliminary data.</text>
</comment>